<dbReference type="Proteomes" id="UP001309876">
    <property type="component" value="Unassembled WGS sequence"/>
</dbReference>
<dbReference type="PRINTS" id="PR01415">
    <property type="entry name" value="ANKYRIN"/>
</dbReference>
<feature type="region of interest" description="Disordered" evidence="2">
    <location>
        <begin position="398"/>
        <end position="417"/>
    </location>
</feature>
<dbReference type="SUPFAM" id="SSF48403">
    <property type="entry name" value="Ankyrin repeat"/>
    <property type="match status" value="1"/>
</dbReference>
<reference evidence="3 4" key="1">
    <citation type="submission" date="2023-08" db="EMBL/GenBank/DDBJ databases">
        <title>Black Yeasts Isolated from many extreme environments.</title>
        <authorList>
            <person name="Coleine C."/>
            <person name="Stajich J.E."/>
            <person name="Selbmann L."/>
        </authorList>
    </citation>
    <scope>NUCLEOTIDE SEQUENCE [LARGE SCALE GENOMIC DNA]</scope>
    <source>
        <strain evidence="3 4">CCFEE 5910</strain>
    </source>
</reference>
<name>A0AAN7SW32_9EURO</name>
<proteinExistence type="predicted"/>
<evidence type="ECO:0000256" key="2">
    <source>
        <dbReference type="SAM" id="MobiDB-lite"/>
    </source>
</evidence>
<dbReference type="Gene3D" id="1.25.40.20">
    <property type="entry name" value="Ankyrin repeat-containing domain"/>
    <property type="match status" value="2"/>
</dbReference>
<dbReference type="EMBL" id="JAVRRJ010000007">
    <property type="protein sequence ID" value="KAK5083040.1"/>
    <property type="molecule type" value="Genomic_DNA"/>
</dbReference>
<protein>
    <recommendedName>
        <fullName evidence="5">Ankyrin repeat protein</fullName>
    </recommendedName>
</protein>
<keyword evidence="4" id="KW-1185">Reference proteome</keyword>
<dbReference type="SMART" id="SM00248">
    <property type="entry name" value="ANK"/>
    <property type="match status" value="6"/>
</dbReference>
<sequence>MNLPLVMSDLLSQKPDLQLHVGYMGTAVHAAAYYGHDNIVRILLDAGANPANHNSFHGSALDLAAFRGRESIVRMLLAPGASVNPKGGSRYTALTAACSHGHLEIVSLLLAAGADVHALDRTGRSALVIAVRAGHKELVKMLLNAGANVNKRDYQQTTALMWACYHRHSQVVEILLESGADITATNWRGKTVLQLAIVEALRGHSDAEDIIKLLLDHKVDAPYDRRTLLGNGLCTAAEHRNGVEALKAIALLLAYGADPLFVRESPGPFISPIDIAQQSAHSALVDLLRKAVVDMAPSIDISAEPAPDTATATATATTAGPIVCDHAKSINSTNETTLPDHVPDNSVEPLYEAEKGRASGCAEYAVEGNAPALPQAAEDEFSSLHIAKAHAKASFWRRTRDKLKDKVRKGSASGNNR</sequence>
<dbReference type="AlphaFoldDB" id="A0AAN7SW32"/>
<dbReference type="InterPro" id="IPR036770">
    <property type="entry name" value="Ankyrin_rpt-contain_sf"/>
</dbReference>
<comment type="caution">
    <text evidence="3">The sequence shown here is derived from an EMBL/GenBank/DDBJ whole genome shotgun (WGS) entry which is preliminary data.</text>
</comment>
<feature type="repeat" description="ANK" evidence="1">
    <location>
        <begin position="23"/>
        <end position="55"/>
    </location>
</feature>
<dbReference type="PROSITE" id="PS50297">
    <property type="entry name" value="ANK_REP_REGION"/>
    <property type="match status" value="4"/>
</dbReference>
<feature type="repeat" description="ANK" evidence="1">
    <location>
        <begin position="56"/>
        <end position="88"/>
    </location>
</feature>
<feature type="repeat" description="ANK" evidence="1">
    <location>
        <begin position="122"/>
        <end position="154"/>
    </location>
</feature>
<dbReference type="InterPro" id="IPR051616">
    <property type="entry name" value="Cul2-RING_E3_ligase_SR"/>
</dbReference>
<dbReference type="PANTHER" id="PTHR46224">
    <property type="entry name" value="ANKYRIN REPEAT FAMILY PROTEIN"/>
    <property type="match status" value="1"/>
</dbReference>
<keyword evidence="1" id="KW-0040">ANK repeat</keyword>
<dbReference type="PROSITE" id="PS50088">
    <property type="entry name" value="ANK_REPEAT"/>
    <property type="match status" value="5"/>
</dbReference>
<evidence type="ECO:0008006" key="5">
    <source>
        <dbReference type="Google" id="ProtNLM"/>
    </source>
</evidence>
<dbReference type="PANTHER" id="PTHR46224:SF6">
    <property type="entry name" value="ANKYRIN REPEAT FAMILY PROTEIN"/>
    <property type="match status" value="1"/>
</dbReference>
<gene>
    <name evidence="3" type="ORF">LTR05_006922</name>
</gene>
<evidence type="ECO:0000313" key="4">
    <source>
        <dbReference type="Proteomes" id="UP001309876"/>
    </source>
</evidence>
<feature type="repeat" description="ANK" evidence="1">
    <location>
        <begin position="89"/>
        <end position="121"/>
    </location>
</feature>
<dbReference type="Pfam" id="PF12796">
    <property type="entry name" value="Ank_2"/>
    <property type="match status" value="2"/>
</dbReference>
<organism evidence="3 4">
    <name type="scientific">Lithohypha guttulata</name>
    <dbReference type="NCBI Taxonomy" id="1690604"/>
    <lineage>
        <taxon>Eukaryota</taxon>
        <taxon>Fungi</taxon>
        <taxon>Dikarya</taxon>
        <taxon>Ascomycota</taxon>
        <taxon>Pezizomycotina</taxon>
        <taxon>Eurotiomycetes</taxon>
        <taxon>Chaetothyriomycetidae</taxon>
        <taxon>Chaetothyriales</taxon>
        <taxon>Trichomeriaceae</taxon>
        <taxon>Lithohypha</taxon>
    </lineage>
</organism>
<evidence type="ECO:0000256" key="1">
    <source>
        <dbReference type="PROSITE-ProRule" id="PRU00023"/>
    </source>
</evidence>
<dbReference type="InterPro" id="IPR002110">
    <property type="entry name" value="Ankyrin_rpt"/>
</dbReference>
<accession>A0AAN7SW32</accession>
<feature type="compositionally biased region" description="Basic residues" evidence="2">
    <location>
        <begin position="398"/>
        <end position="409"/>
    </location>
</feature>
<feature type="repeat" description="ANK" evidence="1">
    <location>
        <begin position="155"/>
        <end position="187"/>
    </location>
</feature>
<evidence type="ECO:0000313" key="3">
    <source>
        <dbReference type="EMBL" id="KAK5083040.1"/>
    </source>
</evidence>